<accession>A0A1I5H3A2</accession>
<dbReference type="InterPro" id="IPR007278">
    <property type="entry name" value="DUF397"/>
</dbReference>
<dbReference type="Pfam" id="PF04149">
    <property type="entry name" value="DUF397"/>
    <property type="match status" value="1"/>
</dbReference>
<dbReference type="AlphaFoldDB" id="A0A1I5H3A2"/>
<sequence length="63" mass="7027">MNSGEEAPVRCWRKASRSQNLQTCVELSSPPGLIRDSKDPDGPRLDVDVVAFVRAVKVGRFER</sequence>
<evidence type="ECO:0000313" key="4">
    <source>
        <dbReference type="Proteomes" id="UP000199398"/>
    </source>
</evidence>
<gene>
    <name evidence="2" type="ORF">ATL45_0059</name>
    <name evidence="3" type="ORF">SAMN05421805_11493</name>
</gene>
<organism evidence="3 4">
    <name type="scientific">Saccharopolyspora antimicrobica</name>
    <dbReference type="NCBI Taxonomy" id="455193"/>
    <lineage>
        <taxon>Bacteria</taxon>
        <taxon>Bacillati</taxon>
        <taxon>Actinomycetota</taxon>
        <taxon>Actinomycetes</taxon>
        <taxon>Pseudonocardiales</taxon>
        <taxon>Pseudonocardiaceae</taxon>
        <taxon>Saccharopolyspora</taxon>
    </lineage>
</organism>
<name>A0A1I5H3A2_9PSEU</name>
<evidence type="ECO:0000259" key="1">
    <source>
        <dbReference type="Pfam" id="PF04149"/>
    </source>
</evidence>
<dbReference type="OrthoDB" id="3696856at2"/>
<keyword evidence="5" id="KW-1185">Reference proteome</keyword>
<dbReference type="EMBL" id="RBXX01000001">
    <property type="protein sequence ID" value="RKT90090.1"/>
    <property type="molecule type" value="Genomic_DNA"/>
</dbReference>
<protein>
    <submittedName>
        <fullName evidence="2">Uncharacterized protein DUF397</fullName>
    </submittedName>
</protein>
<dbReference type="STRING" id="455193.SAMN05421805_11493"/>
<dbReference type="Proteomes" id="UP000199398">
    <property type="component" value="Unassembled WGS sequence"/>
</dbReference>
<evidence type="ECO:0000313" key="2">
    <source>
        <dbReference type="EMBL" id="RKT90090.1"/>
    </source>
</evidence>
<reference evidence="3 4" key="1">
    <citation type="submission" date="2016-10" db="EMBL/GenBank/DDBJ databases">
        <authorList>
            <person name="de Groot N.N."/>
        </authorList>
    </citation>
    <scope>NUCLEOTIDE SEQUENCE [LARGE SCALE GENOMIC DNA]</scope>
    <source>
        <strain evidence="3 4">CPCC 201259</strain>
    </source>
</reference>
<evidence type="ECO:0000313" key="5">
    <source>
        <dbReference type="Proteomes" id="UP000270697"/>
    </source>
</evidence>
<feature type="domain" description="DUF397" evidence="1">
    <location>
        <begin position="12"/>
        <end position="56"/>
    </location>
</feature>
<dbReference type="RefSeq" id="WP_093157120.1">
    <property type="nucleotide sequence ID" value="NZ_FOUP01000014.1"/>
</dbReference>
<proteinExistence type="predicted"/>
<dbReference type="Proteomes" id="UP000270697">
    <property type="component" value="Unassembled WGS sequence"/>
</dbReference>
<reference evidence="2 5" key="2">
    <citation type="submission" date="2018-10" db="EMBL/GenBank/DDBJ databases">
        <title>Sequencing the genomes of 1000 actinobacteria strains.</title>
        <authorList>
            <person name="Klenk H.-P."/>
        </authorList>
    </citation>
    <scope>NUCLEOTIDE SEQUENCE [LARGE SCALE GENOMIC DNA]</scope>
    <source>
        <strain evidence="2 5">DSM 45119</strain>
    </source>
</reference>
<evidence type="ECO:0000313" key="3">
    <source>
        <dbReference type="EMBL" id="SFO42301.1"/>
    </source>
</evidence>
<dbReference type="EMBL" id="FOUP01000014">
    <property type="protein sequence ID" value="SFO42301.1"/>
    <property type="molecule type" value="Genomic_DNA"/>
</dbReference>